<feature type="domain" description="6-phosphogluconate dehydrogenase NADP-binding" evidence="8">
    <location>
        <begin position="1"/>
        <end position="99"/>
    </location>
</feature>
<reference evidence="10 11" key="1">
    <citation type="submission" date="2016-07" db="EMBL/GenBank/DDBJ databases">
        <title>Pervasive Adenine N6-methylation of Active Genes in Fungi.</title>
        <authorList>
            <consortium name="DOE Joint Genome Institute"/>
            <person name="Mondo S.J."/>
            <person name="Dannebaum R.O."/>
            <person name="Kuo R.C."/>
            <person name="Labutti K."/>
            <person name="Haridas S."/>
            <person name="Kuo A."/>
            <person name="Salamov A."/>
            <person name="Ahrendt S.R."/>
            <person name="Lipzen A."/>
            <person name="Sullivan W."/>
            <person name="Andreopoulos W.B."/>
            <person name="Clum A."/>
            <person name="Lindquist E."/>
            <person name="Daum C."/>
            <person name="Ramamoorthy G.K."/>
            <person name="Gryganskyi A."/>
            <person name="Culley D."/>
            <person name="Magnuson J.K."/>
            <person name="James T.Y."/>
            <person name="O'Malley M.A."/>
            <person name="Stajich J.E."/>
            <person name="Spatafora J.W."/>
            <person name="Visel A."/>
            <person name="Grigoriev I.V."/>
        </authorList>
    </citation>
    <scope>NUCLEOTIDE SEQUENCE [LARGE SCALE GENOMIC DNA]</scope>
    <source>
        <strain evidence="10 11">12-1054</strain>
    </source>
</reference>
<dbReference type="Gene3D" id="1.10.1040.10">
    <property type="entry name" value="N-(1-d-carboxylethyl)-l-norvaline Dehydrogenase, domain 2"/>
    <property type="match status" value="1"/>
</dbReference>
<keyword evidence="5" id="KW-0560">Oxidoreductase</keyword>
<evidence type="ECO:0000256" key="5">
    <source>
        <dbReference type="ARBA" id="ARBA00023002"/>
    </source>
</evidence>
<dbReference type="AlphaFoldDB" id="A0A1Y2FF86"/>
<accession>A0A1Y2FF86</accession>
<dbReference type="GO" id="GO:0050661">
    <property type="term" value="F:NADP binding"/>
    <property type="evidence" value="ECO:0007669"/>
    <property type="project" value="InterPro"/>
</dbReference>
<dbReference type="InterPro" id="IPR036291">
    <property type="entry name" value="NAD(P)-bd_dom_sf"/>
</dbReference>
<evidence type="ECO:0000256" key="4">
    <source>
        <dbReference type="ARBA" id="ARBA00022456"/>
    </source>
</evidence>
<comment type="catalytic activity">
    <reaction evidence="7">
        <text>3-hydroxy-2-methylpropanoate + NAD(+) = 2-methyl-3-oxopropanoate + NADH + H(+)</text>
        <dbReference type="Rhea" id="RHEA:17681"/>
        <dbReference type="ChEBI" id="CHEBI:11805"/>
        <dbReference type="ChEBI" id="CHEBI:15378"/>
        <dbReference type="ChEBI" id="CHEBI:57540"/>
        <dbReference type="ChEBI" id="CHEBI:57700"/>
        <dbReference type="ChEBI" id="CHEBI:57945"/>
        <dbReference type="EC" id="1.1.1.31"/>
    </reaction>
</comment>
<evidence type="ECO:0000256" key="2">
    <source>
        <dbReference type="ARBA" id="ARBA00006013"/>
    </source>
</evidence>
<dbReference type="OrthoDB" id="21615at2759"/>
<dbReference type="GO" id="GO:0008442">
    <property type="term" value="F:3-hydroxyisobutyrate dehydrogenase activity"/>
    <property type="evidence" value="ECO:0007669"/>
    <property type="project" value="UniProtKB-EC"/>
</dbReference>
<proteinExistence type="inferred from homology"/>
<dbReference type="SUPFAM" id="SSF51735">
    <property type="entry name" value="NAD(P)-binding Rossmann-fold domains"/>
    <property type="match status" value="1"/>
</dbReference>
<dbReference type="PANTHER" id="PTHR22981">
    <property type="entry name" value="3-HYDROXYISOBUTYRATE DEHYDROGENASE-RELATED"/>
    <property type="match status" value="1"/>
</dbReference>
<evidence type="ECO:0000259" key="8">
    <source>
        <dbReference type="Pfam" id="PF03446"/>
    </source>
</evidence>
<dbReference type="InterPro" id="IPR013328">
    <property type="entry name" value="6PGD_dom2"/>
</dbReference>
<dbReference type="PANTHER" id="PTHR22981:SF7">
    <property type="entry name" value="3-HYDROXYISOBUTYRATE DEHYDROGENASE, MITOCHONDRIAL"/>
    <property type="match status" value="1"/>
</dbReference>
<keyword evidence="4" id="KW-0101">Branched-chain amino acid catabolism</keyword>
<evidence type="ECO:0000313" key="11">
    <source>
        <dbReference type="Proteomes" id="UP000193685"/>
    </source>
</evidence>
<organism evidence="10 11">
    <name type="scientific">Protomyces lactucae-debilis</name>
    <dbReference type="NCBI Taxonomy" id="2754530"/>
    <lineage>
        <taxon>Eukaryota</taxon>
        <taxon>Fungi</taxon>
        <taxon>Dikarya</taxon>
        <taxon>Ascomycota</taxon>
        <taxon>Taphrinomycotina</taxon>
        <taxon>Taphrinomycetes</taxon>
        <taxon>Taphrinales</taxon>
        <taxon>Protomycetaceae</taxon>
        <taxon>Protomyces</taxon>
    </lineage>
</organism>
<dbReference type="InterPro" id="IPR008927">
    <property type="entry name" value="6-PGluconate_DH-like_C_sf"/>
</dbReference>
<dbReference type="Proteomes" id="UP000193685">
    <property type="component" value="Unassembled WGS sequence"/>
</dbReference>
<dbReference type="GO" id="GO:0005739">
    <property type="term" value="C:mitochondrion"/>
    <property type="evidence" value="ECO:0007669"/>
    <property type="project" value="TreeGrafter"/>
</dbReference>
<evidence type="ECO:0000256" key="6">
    <source>
        <dbReference type="ARBA" id="ARBA00023027"/>
    </source>
</evidence>
<dbReference type="EMBL" id="MCFI01000009">
    <property type="protein sequence ID" value="ORY82593.1"/>
    <property type="molecule type" value="Genomic_DNA"/>
</dbReference>
<dbReference type="Pfam" id="PF14833">
    <property type="entry name" value="NAD_binding_11"/>
    <property type="match status" value="1"/>
</dbReference>
<dbReference type="EC" id="1.1.1.31" evidence="3"/>
<feature type="domain" description="3-hydroxyisobutyrate dehydrogenase-like NAD-binding" evidence="9">
    <location>
        <begin position="102"/>
        <end position="220"/>
    </location>
</feature>
<dbReference type="Pfam" id="PF03446">
    <property type="entry name" value="NAD_binding_2"/>
    <property type="match status" value="1"/>
</dbReference>
<dbReference type="FunFam" id="1.10.1040.10:FF:000006">
    <property type="entry name" value="3-hydroxyisobutyrate dehydrogenase"/>
    <property type="match status" value="1"/>
</dbReference>
<dbReference type="STRING" id="56484.A0A1Y2FF86"/>
<dbReference type="InterPro" id="IPR029154">
    <property type="entry name" value="HIBADH-like_NADP-bd"/>
</dbReference>
<sequence>MLPNSEHVEACFADGLGAANKKDRLFIDCSTIDPFRSGALAKQLADKGMGRFVDAPVSGGVKGASGGTLSFMVGMPSKETDPRVEQVLSKMGASIHYCGKAGAGLSAKLVNNYLLGLNNIATAEAMNMGLKLGLKPSVLGQVINSSTGKCWPSEKNNPVAGIVPGAPAENDFEGGFGIQLMLKDLGLALAAAEGAGVHLGAKDYALDIYQKVATQYPNKDFGVLFKHYEAMSK</sequence>
<evidence type="ECO:0000256" key="7">
    <source>
        <dbReference type="ARBA" id="ARBA00049197"/>
    </source>
</evidence>
<dbReference type="Gene3D" id="3.40.50.720">
    <property type="entry name" value="NAD(P)-binding Rossmann-like Domain"/>
    <property type="match status" value="1"/>
</dbReference>
<comment type="pathway">
    <text evidence="1">Amino-acid degradation; L-valine degradation.</text>
</comment>
<gene>
    <name evidence="10" type="ORF">BCR37DRAFT_379603</name>
</gene>
<dbReference type="GeneID" id="63785894"/>
<name>A0A1Y2FF86_PROLT</name>
<keyword evidence="11" id="KW-1185">Reference proteome</keyword>
<dbReference type="GO" id="GO:0006574">
    <property type="term" value="P:L-valine catabolic process"/>
    <property type="evidence" value="ECO:0007669"/>
    <property type="project" value="TreeGrafter"/>
</dbReference>
<comment type="similarity">
    <text evidence="2">Belongs to the HIBADH-related family. 3-hydroxyisobutyrate dehydrogenase subfamily.</text>
</comment>
<dbReference type="SUPFAM" id="SSF48179">
    <property type="entry name" value="6-phosphogluconate dehydrogenase C-terminal domain-like"/>
    <property type="match status" value="1"/>
</dbReference>
<evidence type="ECO:0000313" key="10">
    <source>
        <dbReference type="EMBL" id="ORY82593.1"/>
    </source>
</evidence>
<dbReference type="InterPro" id="IPR006115">
    <property type="entry name" value="6PGDH_NADP-bd"/>
</dbReference>
<evidence type="ECO:0000256" key="3">
    <source>
        <dbReference type="ARBA" id="ARBA00012991"/>
    </source>
</evidence>
<dbReference type="OMA" id="LSVVYQW"/>
<comment type="caution">
    <text evidence="10">The sequence shown here is derived from an EMBL/GenBank/DDBJ whole genome shotgun (WGS) entry which is preliminary data.</text>
</comment>
<evidence type="ECO:0000259" key="9">
    <source>
        <dbReference type="Pfam" id="PF14833"/>
    </source>
</evidence>
<protein>
    <recommendedName>
        <fullName evidence="3">3-hydroxyisobutyrate dehydrogenase</fullName>
        <ecNumber evidence="3">1.1.1.31</ecNumber>
    </recommendedName>
</protein>
<keyword evidence="6" id="KW-0520">NAD</keyword>
<evidence type="ECO:0000256" key="1">
    <source>
        <dbReference type="ARBA" id="ARBA00005109"/>
    </source>
</evidence>
<dbReference type="GO" id="GO:0051287">
    <property type="term" value="F:NAD binding"/>
    <property type="evidence" value="ECO:0007669"/>
    <property type="project" value="InterPro"/>
</dbReference>
<dbReference type="RefSeq" id="XP_040725464.1">
    <property type="nucleotide sequence ID" value="XM_040869295.1"/>
</dbReference>